<evidence type="ECO:0000313" key="2">
    <source>
        <dbReference type="Proteomes" id="UP001218218"/>
    </source>
</evidence>
<dbReference type="AlphaFoldDB" id="A0AAD7AND1"/>
<keyword evidence="2" id="KW-1185">Reference proteome</keyword>
<name>A0AAD7AND1_9AGAR</name>
<dbReference type="Proteomes" id="UP001218218">
    <property type="component" value="Unassembled WGS sequence"/>
</dbReference>
<reference evidence="1" key="1">
    <citation type="submission" date="2023-03" db="EMBL/GenBank/DDBJ databases">
        <title>Massive genome expansion in bonnet fungi (Mycena s.s.) driven by repeated elements and novel gene families across ecological guilds.</title>
        <authorList>
            <consortium name="Lawrence Berkeley National Laboratory"/>
            <person name="Harder C.B."/>
            <person name="Miyauchi S."/>
            <person name="Viragh M."/>
            <person name="Kuo A."/>
            <person name="Thoen E."/>
            <person name="Andreopoulos B."/>
            <person name="Lu D."/>
            <person name="Skrede I."/>
            <person name="Drula E."/>
            <person name="Henrissat B."/>
            <person name="Morin E."/>
            <person name="Kohler A."/>
            <person name="Barry K."/>
            <person name="LaButti K."/>
            <person name="Morin E."/>
            <person name="Salamov A."/>
            <person name="Lipzen A."/>
            <person name="Mereny Z."/>
            <person name="Hegedus B."/>
            <person name="Baldrian P."/>
            <person name="Stursova M."/>
            <person name="Weitz H."/>
            <person name="Taylor A."/>
            <person name="Grigoriev I.V."/>
            <person name="Nagy L.G."/>
            <person name="Martin F."/>
            <person name="Kauserud H."/>
        </authorList>
    </citation>
    <scope>NUCLEOTIDE SEQUENCE</scope>
    <source>
        <strain evidence="1">CBHHK002</strain>
    </source>
</reference>
<proteinExistence type="predicted"/>
<sequence>MLLSQYGFLTWAKLVTNRLRRLSKLGKRWSRFRQGKTCRDVLNEAESIESTIFNIQCIPVYVHKREIVGARRLACNSAPEDGAEVYLDRLGCVAARRARGPPVVEGGIVNVVNWRWRGVVEGGVVDVVWTAGGVVEGGVVNVAAREVEIQGCGMVREVHKEGRGQTRTWFCAILTTVLSHPDEHGTWADVGKTLLLSCTCGSREEVGAGGFWAGDALRVDVHEVVVMEQGHFRYHRGTVWEKEGGHMFGARLSSASISSSAGKLSAGGGAFPKKDQGRRQFVSSAWARLHHYIFQQLLGSLGRLGYLQKADTQRSLNLKVLIEEL</sequence>
<organism evidence="1 2">
    <name type="scientific">Mycena albidolilacea</name>
    <dbReference type="NCBI Taxonomy" id="1033008"/>
    <lineage>
        <taxon>Eukaryota</taxon>
        <taxon>Fungi</taxon>
        <taxon>Dikarya</taxon>
        <taxon>Basidiomycota</taxon>
        <taxon>Agaricomycotina</taxon>
        <taxon>Agaricomycetes</taxon>
        <taxon>Agaricomycetidae</taxon>
        <taxon>Agaricales</taxon>
        <taxon>Marasmiineae</taxon>
        <taxon>Mycenaceae</taxon>
        <taxon>Mycena</taxon>
    </lineage>
</organism>
<evidence type="ECO:0000313" key="1">
    <source>
        <dbReference type="EMBL" id="KAJ7363038.1"/>
    </source>
</evidence>
<gene>
    <name evidence="1" type="ORF">DFH08DRAFT_800034</name>
</gene>
<comment type="caution">
    <text evidence="1">The sequence shown here is derived from an EMBL/GenBank/DDBJ whole genome shotgun (WGS) entry which is preliminary data.</text>
</comment>
<accession>A0AAD7AND1</accession>
<protein>
    <submittedName>
        <fullName evidence="1">Uncharacterized protein</fullName>
    </submittedName>
</protein>
<dbReference type="EMBL" id="JARIHO010000004">
    <property type="protein sequence ID" value="KAJ7363038.1"/>
    <property type="molecule type" value="Genomic_DNA"/>
</dbReference>